<dbReference type="Gene3D" id="2.60.40.180">
    <property type="entry name" value="Transthyretin/hydroxyisourate hydrolase domain"/>
    <property type="match status" value="1"/>
</dbReference>
<dbReference type="GO" id="GO:0006144">
    <property type="term" value="P:purine nucleobase metabolic process"/>
    <property type="evidence" value="ECO:0007669"/>
    <property type="project" value="UniProtKB-KW"/>
</dbReference>
<evidence type="ECO:0000256" key="8">
    <source>
        <dbReference type="RuleBase" id="RU361270"/>
    </source>
</evidence>
<dbReference type="Proteomes" id="UP000540412">
    <property type="component" value="Unassembled WGS sequence"/>
</dbReference>
<gene>
    <name evidence="10" type="ORF">BJY24_003189</name>
</gene>
<feature type="binding site" evidence="7">
    <location>
        <position position="42"/>
    </location>
    <ligand>
        <name>substrate</name>
    </ligand>
</feature>
<comment type="caution">
    <text evidence="10">The sequence shown here is derived from an EMBL/GenBank/DDBJ whole genome shotgun (WGS) entry which is preliminary data.</text>
</comment>
<evidence type="ECO:0000256" key="6">
    <source>
        <dbReference type="ARBA" id="ARBA00022801"/>
    </source>
</evidence>
<feature type="binding site" evidence="7">
    <location>
        <position position="103"/>
    </location>
    <ligand>
        <name>substrate</name>
    </ligand>
</feature>
<dbReference type="SMART" id="SM00095">
    <property type="entry name" value="TR_THY"/>
    <property type="match status" value="1"/>
</dbReference>
<evidence type="ECO:0000313" key="11">
    <source>
        <dbReference type="Proteomes" id="UP000540412"/>
    </source>
</evidence>
<dbReference type="PROSITE" id="PS00768">
    <property type="entry name" value="TRANSTHYRETIN_1"/>
    <property type="match status" value="1"/>
</dbReference>
<feature type="domain" description="Transthyretin/hydroxyisourate hydrolase" evidence="9">
    <location>
        <begin position="1"/>
        <end position="105"/>
    </location>
</feature>
<dbReference type="PROSITE" id="PS00769">
    <property type="entry name" value="TRANSTHYRETIN_2"/>
    <property type="match status" value="1"/>
</dbReference>
<comment type="function">
    <text evidence="2">Catalyzes the hydrolysis of 5-hydroxyisourate (HIU) to 2-oxo-4-hydroxy-4-carboxy-5-ureidoimidazoline (OHCU).</text>
</comment>
<evidence type="ECO:0000259" key="9">
    <source>
        <dbReference type="SMART" id="SM00095"/>
    </source>
</evidence>
<dbReference type="InterPro" id="IPR000895">
    <property type="entry name" value="Transthyretin/HIU_hydrolase"/>
</dbReference>
<dbReference type="InterPro" id="IPR023416">
    <property type="entry name" value="Transthyretin/HIU_hydrolase_d"/>
</dbReference>
<evidence type="ECO:0000256" key="2">
    <source>
        <dbReference type="ARBA" id="ARBA00002704"/>
    </source>
</evidence>
<protein>
    <recommendedName>
        <fullName evidence="8">5-hydroxyisourate hydrolase</fullName>
        <shortName evidence="8">HIU hydrolase</shortName>
        <shortName evidence="8">HIUHase</shortName>
        <ecNumber evidence="8">3.5.2.17</ecNumber>
    </recommendedName>
</protein>
<evidence type="ECO:0000256" key="5">
    <source>
        <dbReference type="ARBA" id="ARBA00022631"/>
    </source>
</evidence>
<dbReference type="NCBIfam" id="TIGR02962">
    <property type="entry name" value="hdxy_isourate"/>
    <property type="match status" value="1"/>
</dbReference>
<dbReference type="GO" id="GO:0033971">
    <property type="term" value="F:hydroxyisourate hydrolase activity"/>
    <property type="evidence" value="ECO:0007669"/>
    <property type="project" value="UniProtKB-EC"/>
</dbReference>
<dbReference type="RefSeq" id="WP_040751263.1">
    <property type="nucleotide sequence ID" value="NZ_JACHIT010000001.1"/>
</dbReference>
<dbReference type="EMBL" id="JACHIT010000001">
    <property type="protein sequence ID" value="MBB5914322.1"/>
    <property type="molecule type" value="Genomic_DNA"/>
</dbReference>
<keyword evidence="5 8" id="KW-0659">Purine metabolism</keyword>
<dbReference type="PANTHER" id="PTHR10395">
    <property type="entry name" value="URICASE AND TRANSTHYRETIN-RELATED"/>
    <property type="match status" value="1"/>
</dbReference>
<dbReference type="AlphaFoldDB" id="A0A7W9PDX4"/>
<comment type="subunit">
    <text evidence="4 8">Homotetramer.</text>
</comment>
<sequence>MSTLSTHILDAVRGAPATSVEVILSGPDGTDLASARTDADGRIAALGGDLSPGTYRLRFDTGAYFAAHATPAFYPEVTITFTVSQEPHYHVPLLLSPYSYSTYRGS</sequence>
<feature type="binding site" evidence="7">
    <location>
        <position position="7"/>
    </location>
    <ligand>
        <name>substrate</name>
    </ligand>
</feature>
<dbReference type="InterPro" id="IPR023419">
    <property type="entry name" value="Transthyretin_CS"/>
</dbReference>
<dbReference type="InterPro" id="IPR014306">
    <property type="entry name" value="Hydroxyisourate_hydrolase"/>
</dbReference>
<evidence type="ECO:0000256" key="3">
    <source>
        <dbReference type="ARBA" id="ARBA00009850"/>
    </source>
</evidence>
<dbReference type="InterPro" id="IPR023418">
    <property type="entry name" value="Thyroxine_BS"/>
</dbReference>
<organism evidence="10 11">
    <name type="scientific">Nocardia transvalensis</name>
    <dbReference type="NCBI Taxonomy" id="37333"/>
    <lineage>
        <taxon>Bacteria</taxon>
        <taxon>Bacillati</taxon>
        <taxon>Actinomycetota</taxon>
        <taxon>Actinomycetes</taxon>
        <taxon>Mycobacteriales</taxon>
        <taxon>Nocardiaceae</taxon>
        <taxon>Nocardia</taxon>
    </lineage>
</organism>
<dbReference type="PANTHER" id="PTHR10395:SF7">
    <property type="entry name" value="5-HYDROXYISOURATE HYDROLASE"/>
    <property type="match status" value="1"/>
</dbReference>
<comment type="similarity">
    <text evidence="3 8">Belongs to the transthyretin family. 5-hydroxyisourate hydrolase subfamily.</text>
</comment>
<evidence type="ECO:0000313" key="10">
    <source>
        <dbReference type="EMBL" id="MBB5914322.1"/>
    </source>
</evidence>
<keyword evidence="6 8" id="KW-0378">Hydrolase</keyword>
<dbReference type="CDD" id="cd05822">
    <property type="entry name" value="TLP_HIUase"/>
    <property type="match status" value="1"/>
</dbReference>
<evidence type="ECO:0000256" key="1">
    <source>
        <dbReference type="ARBA" id="ARBA00001043"/>
    </source>
</evidence>
<dbReference type="InterPro" id="IPR036817">
    <property type="entry name" value="Transthyretin/HIU_hydrolase_sf"/>
</dbReference>
<comment type="catalytic activity">
    <reaction evidence="1 8">
        <text>5-hydroxyisourate + H2O = 5-hydroxy-2-oxo-4-ureido-2,5-dihydro-1H-imidazole-5-carboxylate + H(+)</text>
        <dbReference type="Rhea" id="RHEA:23736"/>
        <dbReference type="ChEBI" id="CHEBI:15377"/>
        <dbReference type="ChEBI" id="CHEBI:15378"/>
        <dbReference type="ChEBI" id="CHEBI:18072"/>
        <dbReference type="ChEBI" id="CHEBI:58639"/>
        <dbReference type="EC" id="3.5.2.17"/>
    </reaction>
</comment>
<reference evidence="10 11" key="1">
    <citation type="submission" date="2020-08" db="EMBL/GenBank/DDBJ databases">
        <title>Sequencing the genomes of 1000 actinobacteria strains.</title>
        <authorList>
            <person name="Klenk H.-P."/>
        </authorList>
    </citation>
    <scope>NUCLEOTIDE SEQUENCE [LARGE SCALE GENOMIC DNA]</scope>
    <source>
        <strain evidence="10 11">DSM 43582</strain>
    </source>
</reference>
<dbReference type="Pfam" id="PF00576">
    <property type="entry name" value="Transthyretin"/>
    <property type="match status" value="1"/>
</dbReference>
<proteinExistence type="inferred from homology"/>
<name>A0A7W9PDX4_9NOCA</name>
<dbReference type="PRINTS" id="PR00189">
    <property type="entry name" value="TRNSTHYRETIN"/>
</dbReference>
<dbReference type="EC" id="3.5.2.17" evidence="8"/>
<evidence type="ECO:0000256" key="7">
    <source>
        <dbReference type="PIRSR" id="PIRSR600895-51"/>
    </source>
</evidence>
<accession>A0A7W9PDX4</accession>
<dbReference type="SUPFAM" id="SSF49472">
    <property type="entry name" value="Transthyretin (synonym: prealbumin)"/>
    <property type="match status" value="1"/>
</dbReference>
<evidence type="ECO:0000256" key="4">
    <source>
        <dbReference type="ARBA" id="ARBA00011881"/>
    </source>
</evidence>
<keyword evidence="11" id="KW-1185">Reference proteome</keyword>